<organism evidence="2 3">
    <name type="scientific">Adhaeribacter soli</name>
    <dbReference type="NCBI Taxonomy" id="2607655"/>
    <lineage>
        <taxon>Bacteria</taxon>
        <taxon>Pseudomonadati</taxon>
        <taxon>Bacteroidota</taxon>
        <taxon>Cytophagia</taxon>
        <taxon>Cytophagales</taxon>
        <taxon>Hymenobacteraceae</taxon>
        <taxon>Adhaeribacter</taxon>
    </lineage>
</organism>
<dbReference type="EMBL" id="VTWT01000003">
    <property type="protein sequence ID" value="KAA9340055.1"/>
    <property type="molecule type" value="Genomic_DNA"/>
</dbReference>
<sequence length="194" mass="21865">MNLKKLLFTGILVPFLGLMSCSAPEQPATPKTQQLYFDVPGFIQKQANALAGQHAGLQKTLQLRPEKPESATLKEVDWAEELQYFQEIDLNKKALAGTYLVSETQLPEGKQTLYTRNPEAEAPIKMLEIITDEGGQVKTLRALYEEKNALFYSRELRQLTCNENSRLSSFQISGVQKVILSDSLRYQVEAKVIN</sequence>
<evidence type="ECO:0000313" key="2">
    <source>
        <dbReference type="EMBL" id="KAA9340055.1"/>
    </source>
</evidence>
<proteinExistence type="predicted"/>
<evidence type="ECO:0008006" key="4">
    <source>
        <dbReference type="Google" id="ProtNLM"/>
    </source>
</evidence>
<evidence type="ECO:0000256" key="1">
    <source>
        <dbReference type="SAM" id="SignalP"/>
    </source>
</evidence>
<feature type="signal peptide" evidence="1">
    <location>
        <begin position="1"/>
        <end position="25"/>
    </location>
</feature>
<keyword evidence="3" id="KW-1185">Reference proteome</keyword>
<accession>A0A5N1J032</accession>
<dbReference type="AlphaFoldDB" id="A0A5N1J032"/>
<dbReference type="RefSeq" id="WP_150903127.1">
    <property type="nucleotide sequence ID" value="NZ_VTWT01000003.1"/>
</dbReference>
<dbReference type="PROSITE" id="PS51257">
    <property type="entry name" value="PROKAR_LIPOPROTEIN"/>
    <property type="match status" value="1"/>
</dbReference>
<protein>
    <recommendedName>
        <fullName evidence="4">Lipoprotein</fullName>
    </recommendedName>
</protein>
<comment type="caution">
    <text evidence="2">The sequence shown here is derived from an EMBL/GenBank/DDBJ whole genome shotgun (WGS) entry which is preliminary data.</text>
</comment>
<keyword evidence="1" id="KW-0732">Signal</keyword>
<evidence type="ECO:0000313" key="3">
    <source>
        <dbReference type="Proteomes" id="UP000326570"/>
    </source>
</evidence>
<dbReference type="Proteomes" id="UP000326570">
    <property type="component" value="Unassembled WGS sequence"/>
</dbReference>
<reference evidence="2 3" key="1">
    <citation type="submission" date="2019-09" db="EMBL/GenBank/DDBJ databases">
        <title>Genome sequence of Adhaeribacter sp. M2.</title>
        <authorList>
            <person name="Srinivasan S."/>
        </authorList>
    </citation>
    <scope>NUCLEOTIDE SEQUENCE [LARGE SCALE GENOMIC DNA]</scope>
    <source>
        <strain evidence="2 3">M2</strain>
    </source>
</reference>
<name>A0A5N1J032_9BACT</name>
<feature type="chain" id="PRO_5024911694" description="Lipoprotein" evidence="1">
    <location>
        <begin position="26"/>
        <end position="194"/>
    </location>
</feature>
<gene>
    <name evidence="2" type="ORF">F0P94_06820</name>
</gene>